<evidence type="ECO:0000313" key="2">
    <source>
        <dbReference type="EMBL" id="NAS19613.1"/>
    </source>
</evidence>
<sequence length="159" mass="18626">MKSTKKSIKNSNLINQKGLKKVNPKHDYKAEYTRLFPTKMSSSNFLSFYTLHVLNKQNRPLYGKEILAFLQDTIGSAVWKPSHGTLYPILNKLTANNLIENIKIEEDKKYYAITELGREELEIKMREFKPMIIESYKFFSKLIEEIYGFNEDQNGTPTY</sequence>
<dbReference type="Proteomes" id="UP000474042">
    <property type="component" value="Unassembled WGS sequence"/>
</dbReference>
<proteinExistence type="predicted"/>
<dbReference type="InterPro" id="IPR005149">
    <property type="entry name" value="Tscrpt_reg_PadR_N"/>
</dbReference>
<dbReference type="InterPro" id="IPR036390">
    <property type="entry name" value="WH_DNA-bd_sf"/>
</dbReference>
<dbReference type="Gene3D" id="1.10.10.10">
    <property type="entry name" value="Winged helix-like DNA-binding domain superfamily/Winged helix DNA-binding domain"/>
    <property type="match status" value="1"/>
</dbReference>
<organism evidence="2 3">
    <name type="scientific">Clostridium butyricum</name>
    <dbReference type="NCBI Taxonomy" id="1492"/>
    <lineage>
        <taxon>Bacteria</taxon>
        <taxon>Bacillati</taxon>
        <taxon>Bacillota</taxon>
        <taxon>Clostridia</taxon>
        <taxon>Eubacteriales</taxon>
        <taxon>Clostridiaceae</taxon>
        <taxon>Clostridium</taxon>
    </lineage>
</organism>
<dbReference type="PANTHER" id="PTHR43252:SF2">
    <property type="entry name" value="TRANSCRIPTION REGULATOR, PADR-LIKE FAMILY"/>
    <property type="match status" value="1"/>
</dbReference>
<dbReference type="SUPFAM" id="SSF46785">
    <property type="entry name" value="Winged helix' DNA-binding domain"/>
    <property type="match status" value="1"/>
</dbReference>
<dbReference type="PANTHER" id="PTHR43252">
    <property type="entry name" value="TRANSCRIPTIONAL REGULATOR YQJI"/>
    <property type="match status" value="1"/>
</dbReference>
<protein>
    <recommendedName>
        <fullName evidence="1">Transcription regulator PadR N-terminal domain-containing protein</fullName>
    </recommendedName>
</protein>
<dbReference type="AlphaFoldDB" id="A0A6L9ESP5"/>
<dbReference type="Pfam" id="PF03551">
    <property type="entry name" value="PadR"/>
    <property type="match status" value="1"/>
</dbReference>
<evidence type="ECO:0000259" key="1">
    <source>
        <dbReference type="Pfam" id="PF03551"/>
    </source>
</evidence>
<accession>A0A6L9ESP5</accession>
<evidence type="ECO:0000313" key="3">
    <source>
        <dbReference type="Proteomes" id="UP000474042"/>
    </source>
</evidence>
<comment type="caution">
    <text evidence="2">The sequence shown here is derived from an EMBL/GenBank/DDBJ whole genome shotgun (WGS) entry which is preliminary data.</text>
</comment>
<reference evidence="2 3" key="1">
    <citation type="submission" date="2020-01" db="EMBL/GenBank/DDBJ databases">
        <title>Genome sequence of a 1,3-propanediol producer, Clostridium butyricum S3.</title>
        <authorList>
            <person name="Zhou J."/>
        </authorList>
    </citation>
    <scope>NUCLEOTIDE SEQUENCE [LARGE SCALE GENOMIC DNA]</scope>
    <source>
        <strain evidence="2 3">S3</strain>
    </source>
</reference>
<dbReference type="InterPro" id="IPR036388">
    <property type="entry name" value="WH-like_DNA-bd_sf"/>
</dbReference>
<name>A0A6L9ESP5_CLOBU</name>
<feature type="domain" description="Transcription regulator PadR N-terminal" evidence="1">
    <location>
        <begin position="51"/>
        <end position="122"/>
    </location>
</feature>
<dbReference type="EMBL" id="WOFV02000086">
    <property type="protein sequence ID" value="NAS19613.1"/>
    <property type="molecule type" value="Genomic_DNA"/>
</dbReference>
<gene>
    <name evidence="2" type="ORF">GND98_017575</name>
</gene>